<dbReference type="GO" id="GO:0003723">
    <property type="term" value="F:RNA binding"/>
    <property type="evidence" value="ECO:0007669"/>
    <property type="project" value="InterPro"/>
</dbReference>
<comment type="similarity">
    <text evidence="1 4">Belongs to the pseudouridine synthase TruD family.</text>
</comment>
<dbReference type="PANTHER" id="PTHR13326">
    <property type="entry name" value="TRNA PSEUDOURIDINE SYNTHASE D"/>
    <property type="match status" value="1"/>
</dbReference>
<comment type="catalytic activity">
    <reaction evidence="4">
        <text>uridine(13) in tRNA = pseudouridine(13) in tRNA</text>
        <dbReference type="Rhea" id="RHEA:42540"/>
        <dbReference type="Rhea" id="RHEA-COMP:10105"/>
        <dbReference type="Rhea" id="RHEA-COMP:10106"/>
        <dbReference type="ChEBI" id="CHEBI:65314"/>
        <dbReference type="ChEBI" id="CHEBI:65315"/>
        <dbReference type="EC" id="5.4.99.27"/>
    </reaction>
</comment>
<keyword evidence="3 4" id="KW-0413">Isomerase</keyword>
<organism evidence="6 7">
    <name type="scientific">Methanolapillus africanus</name>
    <dbReference type="NCBI Taxonomy" id="3028297"/>
    <lineage>
        <taxon>Archaea</taxon>
        <taxon>Methanobacteriati</taxon>
        <taxon>Methanobacteriota</taxon>
        <taxon>Stenosarchaea group</taxon>
        <taxon>Methanomicrobia</taxon>
        <taxon>Methanosarcinales</taxon>
        <taxon>Methanosarcinaceae</taxon>
        <taxon>Methanolapillus</taxon>
    </lineage>
</organism>
<comment type="caution">
    <text evidence="6">The sequence shown here is derived from an EMBL/GenBank/DDBJ whole genome shotgun (WGS) entry which is preliminary data.</text>
</comment>
<dbReference type="PANTHER" id="PTHR13326:SF21">
    <property type="entry name" value="PSEUDOURIDYLATE SYNTHASE PUS7L"/>
    <property type="match status" value="1"/>
</dbReference>
<reference evidence="6" key="1">
    <citation type="submission" date="2023-06" db="EMBL/GenBank/DDBJ databases">
        <title>Genome sequence of Methanosarcinaceae archaeon Ag5.</title>
        <authorList>
            <person name="Protasov E."/>
            <person name="Platt K."/>
            <person name="Poehlein A."/>
            <person name="Daniel R."/>
            <person name="Brune A."/>
        </authorList>
    </citation>
    <scope>NUCLEOTIDE SEQUENCE</scope>
    <source>
        <strain evidence="6">Ag5</strain>
    </source>
</reference>
<sequence length="447" mass="50132">MENRIEVPNLEKQIGIDRYETDTLGVKGILRHRPEDFYVEEISDVKVSPIDADNKSLKYLVFELTKNNWDTNHFLKAFSSHLGISHKRISYAGTKDKRAVTVQKMSVYDLPAESLENVSLKDVSIRVLGKSQGPVALGDLDGNMFKIIIRNIDFSPEETTQMAEKTTSEIAAMGGVPNFFGIQRFGTKRPMTHLVGQDILSGDLEKAVMRYIAESYPDEPEETKRVRDYIRETNDLKGGLSQMPDHLGHEKALLNHLISNPGDFKGAFMVLPKNLYTMFVHAYQSYLFNQIICARLNAGFSLNRAEIGDIVCYRKGKVPDPGRLETVDSENIDGINNLLKKKRAFVTAPLFGSETPLASGIPGEIERNIIEKTGFTADDFKVPVFPETASRGLRKEILLEAEPKFSATEDSEFMGKTALTLEFSLPKGSYATTVLREYMKTDPLDMS</sequence>
<protein>
    <recommendedName>
        <fullName evidence="4">Probable tRNA pseudouridine synthase D</fullName>
        <ecNumber evidence="4">5.4.99.27</ecNumber>
    </recommendedName>
    <alternativeName>
        <fullName evidence="4">tRNA pseudouridine(13) synthase</fullName>
    </alternativeName>
    <alternativeName>
        <fullName evidence="4">tRNA pseudouridylate synthase D</fullName>
    </alternativeName>
    <alternativeName>
        <fullName evidence="4">tRNA-uridine isomerase D</fullName>
    </alternativeName>
</protein>
<feature type="active site" description="Nucleophile" evidence="4">
    <location>
        <position position="96"/>
    </location>
</feature>
<dbReference type="Pfam" id="PF01142">
    <property type="entry name" value="TruD"/>
    <property type="match status" value="1"/>
</dbReference>
<proteinExistence type="inferred from homology"/>
<dbReference type="PROSITE" id="PS50984">
    <property type="entry name" value="TRUD"/>
    <property type="match status" value="1"/>
</dbReference>
<dbReference type="Gene3D" id="3.30.70.3160">
    <property type="match status" value="1"/>
</dbReference>
<dbReference type="Gene3D" id="3.30.2350.20">
    <property type="entry name" value="TruD, catalytic domain"/>
    <property type="match status" value="1"/>
</dbReference>
<dbReference type="InterPro" id="IPR042214">
    <property type="entry name" value="TruD_catalytic"/>
</dbReference>
<evidence type="ECO:0000259" key="5">
    <source>
        <dbReference type="PROSITE" id="PS50984"/>
    </source>
</evidence>
<evidence type="ECO:0000256" key="2">
    <source>
        <dbReference type="ARBA" id="ARBA00022694"/>
    </source>
</evidence>
<dbReference type="SUPFAM" id="SSF55120">
    <property type="entry name" value="Pseudouridine synthase"/>
    <property type="match status" value="1"/>
</dbReference>
<evidence type="ECO:0000256" key="1">
    <source>
        <dbReference type="ARBA" id="ARBA00007953"/>
    </source>
</evidence>
<evidence type="ECO:0000313" key="7">
    <source>
        <dbReference type="Proteomes" id="UP001271789"/>
    </source>
</evidence>
<keyword evidence="2 4" id="KW-0819">tRNA processing</keyword>
<gene>
    <name evidence="4 6" type="primary">truD</name>
    <name evidence="6" type="ORF">MsAg5_11030</name>
</gene>
<evidence type="ECO:0000313" key="6">
    <source>
        <dbReference type="EMBL" id="MDV0447224.1"/>
    </source>
</evidence>
<dbReference type="HAMAP" id="MF_01082">
    <property type="entry name" value="TruD"/>
    <property type="match status" value="1"/>
</dbReference>
<dbReference type="GO" id="GO:0031119">
    <property type="term" value="P:tRNA pseudouridine synthesis"/>
    <property type="evidence" value="ECO:0007669"/>
    <property type="project" value="UniProtKB-UniRule"/>
</dbReference>
<dbReference type="PIRSF" id="PIRSF037016">
    <property type="entry name" value="Pseudouridin_synth_euk_prd"/>
    <property type="match status" value="1"/>
</dbReference>
<keyword evidence="7" id="KW-1185">Reference proteome</keyword>
<dbReference type="InterPro" id="IPR001656">
    <property type="entry name" value="PsdUridine_synth_TruD"/>
</dbReference>
<evidence type="ECO:0000256" key="4">
    <source>
        <dbReference type="HAMAP-Rule" id="MF_01082"/>
    </source>
</evidence>
<name>A0AAE4MJD6_9EURY</name>
<dbReference type="FunFam" id="3.30.70.3160:FF:000001">
    <property type="entry name" value="Probable tRNA pseudouridine synthase D"/>
    <property type="match status" value="1"/>
</dbReference>
<dbReference type="InterPro" id="IPR011760">
    <property type="entry name" value="PsdUridine_synth_TruD_insert"/>
</dbReference>
<dbReference type="Proteomes" id="UP001271789">
    <property type="component" value="Unassembled WGS sequence"/>
</dbReference>
<dbReference type="RefSeq" id="WP_338099651.1">
    <property type="nucleotide sequence ID" value="NZ_JAWDKD010000018.1"/>
</dbReference>
<dbReference type="NCBIfam" id="TIGR00094">
    <property type="entry name" value="tRNA_TruD_broad"/>
    <property type="match status" value="1"/>
</dbReference>
<dbReference type="InterPro" id="IPR020103">
    <property type="entry name" value="PsdUridine_synth_cat_dom_sf"/>
</dbReference>
<dbReference type="GO" id="GO:0160150">
    <property type="term" value="F:tRNA pseudouridine(13) synthase activity"/>
    <property type="evidence" value="ECO:0007669"/>
    <property type="project" value="UniProtKB-EC"/>
</dbReference>
<dbReference type="Gene3D" id="1.10.1510.30">
    <property type="match status" value="1"/>
</dbReference>
<dbReference type="EC" id="5.4.99.27" evidence="4"/>
<dbReference type="EMBL" id="JAWDKD010000018">
    <property type="protein sequence ID" value="MDV0447224.1"/>
    <property type="molecule type" value="Genomic_DNA"/>
</dbReference>
<dbReference type="AlphaFoldDB" id="A0AAE4MJD6"/>
<feature type="domain" description="TRUD" evidence="5">
    <location>
        <begin position="175"/>
        <end position="399"/>
    </location>
</feature>
<comment type="function">
    <text evidence="4">Could be responsible for synthesis of pseudouridine from uracil-13 in transfer RNAs.</text>
</comment>
<accession>A0AAE4MJD6</accession>
<evidence type="ECO:0000256" key="3">
    <source>
        <dbReference type="ARBA" id="ARBA00023235"/>
    </source>
</evidence>